<organism evidence="1 2">
    <name type="scientific">Kitasatospora arboriphila</name>
    <dbReference type="NCBI Taxonomy" id="258052"/>
    <lineage>
        <taxon>Bacteria</taxon>
        <taxon>Bacillati</taxon>
        <taxon>Actinomycetota</taxon>
        <taxon>Actinomycetes</taxon>
        <taxon>Kitasatosporales</taxon>
        <taxon>Streptomycetaceae</taxon>
        <taxon>Kitasatospora</taxon>
    </lineage>
</organism>
<gene>
    <name evidence="1" type="ORF">GCM10009663_62980</name>
</gene>
<dbReference type="Proteomes" id="UP001499987">
    <property type="component" value="Unassembled WGS sequence"/>
</dbReference>
<accession>A0ABP4EPR5</accession>
<sequence>MSTSSTQDVSRRAGDLSRTGRDFVVEDAGLRRLRYHLLRLTLAGLTHPEVDDLTEYAALAFANADITAKADTIRRRADASRLAVAIVDVVERTGPPDVRGQVMLGAVLGAHAGLGPDQPDDRSTEAVLGAIGGAVAAATTGLVTEMIDQVGITDYLAVET</sequence>
<comment type="caution">
    <text evidence="1">The sequence shown here is derived from an EMBL/GenBank/DDBJ whole genome shotgun (WGS) entry which is preliminary data.</text>
</comment>
<dbReference type="RefSeq" id="WP_344627102.1">
    <property type="nucleotide sequence ID" value="NZ_BAAALD010000089.1"/>
</dbReference>
<reference evidence="2" key="1">
    <citation type="journal article" date="2019" name="Int. J. Syst. Evol. Microbiol.">
        <title>The Global Catalogue of Microorganisms (GCM) 10K type strain sequencing project: providing services to taxonomists for standard genome sequencing and annotation.</title>
        <authorList>
            <consortium name="The Broad Institute Genomics Platform"/>
            <consortium name="The Broad Institute Genome Sequencing Center for Infectious Disease"/>
            <person name="Wu L."/>
            <person name="Ma J."/>
        </authorList>
    </citation>
    <scope>NUCLEOTIDE SEQUENCE [LARGE SCALE GENOMIC DNA]</scope>
    <source>
        <strain evidence="2">JCM 13002</strain>
    </source>
</reference>
<evidence type="ECO:0000313" key="1">
    <source>
        <dbReference type="EMBL" id="GAA1113590.1"/>
    </source>
</evidence>
<proteinExistence type="predicted"/>
<protein>
    <submittedName>
        <fullName evidence="1">Uncharacterized protein</fullName>
    </submittedName>
</protein>
<evidence type="ECO:0000313" key="2">
    <source>
        <dbReference type="Proteomes" id="UP001499987"/>
    </source>
</evidence>
<keyword evidence="2" id="KW-1185">Reference proteome</keyword>
<name>A0ABP4EPR5_9ACTN</name>
<dbReference type="EMBL" id="BAAALD010000089">
    <property type="protein sequence ID" value="GAA1113590.1"/>
    <property type="molecule type" value="Genomic_DNA"/>
</dbReference>